<evidence type="ECO:0000259" key="2">
    <source>
        <dbReference type="Pfam" id="PF13472"/>
    </source>
</evidence>
<dbReference type="Gene3D" id="3.40.50.1110">
    <property type="entry name" value="SGNH hydrolase"/>
    <property type="match status" value="1"/>
</dbReference>
<proteinExistence type="predicted"/>
<feature type="domain" description="SGNH hydrolase-type esterase" evidence="2">
    <location>
        <begin position="15"/>
        <end position="187"/>
    </location>
</feature>
<dbReference type="InterPro" id="IPR053140">
    <property type="entry name" value="GDSL_Rv0518-like"/>
</dbReference>
<dbReference type="AlphaFoldDB" id="A0A073AVY4"/>
<name>A0A073AVY4_9PSEU</name>
<organism evidence="3 4">
    <name type="scientific">Saccharopolyspora rectivirgula</name>
    <dbReference type="NCBI Taxonomy" id="28042"/>
    <lineage>
        <taxon>Bacteria</taxon>
        <taxon>Bacillati</taxon>
        <taxon>Actinomycetota</taxon>
        <taxon>Actinomycetes</taxon>
        <taxon>Pseudonocardiales</taxon>
        <taxon>Pseudonocardiaceae</taxon>
        <taxon>Saccharopolyspora</taxon>
    </lineage>
</organism>
<feature type="compositionally biased region" description="Basic and acidic residues" evidence="1">
    <location>
        <begin position="253"/>
        <end position="274"/>
    </location>
</feature>
<dbReference type="EMBL" id="JNVU01000038">
    <property type="protein sequence ID" value="KEI43511.1"/>
    <property type="molecule type" value="Genomic_DNA"/>
</dbReference>
<comment type="caution">
    <text evidence="3">The sequence shown here is derived from an EMBL/GenBank/DDBJ whole genome shotgun (WGS) entry which is preliminary data.</text>
</comment>
<dbReference type="Pfam" id="PF13472">
    <property type="entry name" value="Lipase_GDSL_2"/>
    <property type="match status" value="1"/>
</dbReference>
<dbReference type="Proteomes" id="UP000031419">
    <property type="component" value="Unassembled WGS sequence"/>
</dbReference>
<sequence length="274" mass="30764">MESESSEVRWSSFAALGDSFTEGLNDTRADGSFRGWADRLAEHLSAHNPELRYANLAVRGKLIRQIVADQVPQAVEMEPDLVAFTAGGNDILRPGSDPDELASIFDDAVARLRATGADVLISTGFDTRQTPVLRALRGKVGTYNSHLRAIADKHGCYVLDLWSMTALHDPRAWSEDRLHLSSEGHRRVALRACEALGVPADGDWGEPWPPRPNVDWREQRVQDLRWAREHLGPWIGRRIRGVSSGDGRRPKRPRLERVEIHPHPQERAKQTSDR</sequence>
<gene>
    <name evidence="3" type="ORF">GU90_15825</name>
</gene>
<dbReference type="PANTHER" id="PTHR43784:SF2">
    <property type="entry name" value="GDSL-LIKE LIPASE_ACYLHYDROLASE, PUTATIVE (AFU_ORTHOLOGUE AFUA_2G00820)-RELATED"/>
    <property type="match status" value="1"/>
</dbReference>
<dbReference type="STRING" id="28042.GU90_15825"/>
<evidence type="ECO:0000313" key="3">
    <source>
        <dbReference type="EMBL" id="KEI43511.1"/>
    </source>
</evidence>
<keyword evidence="3" id="KW-0378">Hydrolase</keyword>
<dbReference type="PANTHER" id="PTHR43784">
    <property type="entry name" value="GDSL-LIKE LIPASE/ACYLHYDROLASE, PUTATIVE (AFU_ORTHOLOGUE AFUA_2G00820)-RELATED"/>
    <property type="match status" value="1"/>
</dbReference>
<accession>A0A073AVY4</accession>
<dbReference type="GO" id="GO:0016787">
    <property type="term" value="F:hydrolase activity"/>
    <property type="evidence" value="ECO:0007669"/>
    <property type="project" value="UniProtKB-KW"/>
</dbReference>
<keyword evidence="4" id="KW-1185">Reference proteome</keyword>
<reference evidence="3 4" key="1">
    <citation type="submission" date="2014-06" db="EMBL/GenBank/DDBJ databases">
        <title>Saccharopolyspora rectivirgula DSM-43113 Genome sequencing.</title>
        <authorList>
            <person name="Barrera C."/>
            <person name="Millon L."/>
            <person name="Rognon B."/>
            <person name="Zaugg C."/>
            <person name="Monod M."/>
        </authorList>
    </citation>
    <scope>NUCLEOTIDE SEQUENCE [LARGE SCALE GENOMIC DNA]</scope>
    <source>
        <strain evidence="3 4">DSM 43113</strain>
    </source>
</reference>
<feature type="region of interest" description="Disordered" evidence="1">
    <location>
        <begin position="239"/>
        <end position="274"/>
    </location>
</feature>
<dbReference type="OrthoDB" id="3465773at2"/>
<dbReference type="CDD" id="cd01832">
    <property type="entry name" value="SGNH_hydrolase_like_1"/>
    <property type="match status" value="1"/>
</dbReference>
<protein>
    <submittedName>
        <fullName evidence="3">SGNH hydrolase</fullName>
    </submittedName>
</protein>
<dbReference type="eggNOG" id="COG2755">
    <property type="taxonomic scope" value="Bacteria"/>
</dbReference>
<dbReference type="InterPro" id="IPR013830">
    <property type="entry name" value="SGNH_hydro"/>
</dbReference>
<evidence type="ECO:0000313" key="4">
    <source>
        <dbReference type="Proteomes" id="UP000031419"/>
    </source>
</evidence>
<evidence type="ECO:0000256" key="1">
    <source>
        <dbReference type="SAM" id="MobiDB-lite"/>
    </source>
</evidence>
<dbReference type="InterPro" id="IPR036514">
    <property type="entry name" value="SGNH_hydro_sf"/>
</dbReference>
<dbReference type="SUPFAM" id="SSF52266">
    <property type="entry name" value="SGNH hydrolase"/>
    <property type="match status" value="1"/>
</dbReference>